<dbReference type="RefSeq" id="XP_045291582.1">
    <property type="nucleotide sequence ID" value="XM_045427607.1"/>
</dbReference>
<proteinExistence type="predicted"/>
<feature type="region of interest" description="Disordered" evidence="1">
    <location>
        <begin position="1"/>
        <end position="23"/>
    </location>
</feature>
<evidence type="ECO:0000313" key="2">
    <source>
        <dbReference type="EMBL" id="EEH11102.1"/>
    </source>
</evidence>
<keyword evidence="3" id="KW-1185">Reference proteome</keyword>
<protein>
    <submittedName>
        <fullName evidence="2">Uncharacterized protein</fullName>
    </submittedName>
</protein>
<dbReference type="InParanoid" id="C0NBR1"/>
<dbReference type="AlphaFoldDB" id="C0NBR1"/>
<dbReference type="GeneID" id="69033574"/>
<dbReference type="Proteomes" id="UP000001631">
    <property type="component" value="Unassembled WGS sequence"/>
</dbReference>
<dbReference type="EMBL" id="GG663363">
    <property type="protein sequence ID" value="EEH11102.1"/>
    <property type="molecule type" value="Genomic_DNA"/>
</dbReference>
<accession>C0NBR1</accession>
<gene>
    <name evidence="2" type="ORF">HCBG_00557</name>
</gene>
<name>C0NBR1_AJECG</name>
<evidence type="ECO:0000256" key="1">
    <source>
        <dbReference type="SAM" id="MobiDB-lite"/>
    </source>
</evidence>
<organism evidence="2 3">
    <name type="scientific">Ajellomyces capsulatus (strain G186AR / H82 / ATCC MYA-2454 / RMSCC 2432)</name>
    <name type="common">Darling's disease fungus</name>
    <name type="synonym">Histoplasma capsulatum</name>
    <dbReference type="NCBI Taxonomy" id="447093"/>
    <lineage>
        <taxon>Eukaryota</taxon>
        <taxon>Fungi</taxon>
        <taxon>Dikarya</taxon>
        <taxon>Ascomycota</taxon>
        <taxon>Pezizomycotina</taxon>
        <taxon>Eurotiomycetes</taxon>
        <taxon>Eurotiomycetidae</taxon>
        <taxon>Onygenales</taxon>
        <taxon>Ajellomycetaceae</taxon>
        <taxon>Histoplasma</taxon>
    </lineage>
</organism>
<dbReference type="HOGENOM" id="CLU_2262950_0_0_1"/>
<evidence type="ECO:0000313" key="3">
    <source>
        <dbReference type="Proteomes" id="UP000001631"/>
    </source>
</evidence>
<sequence>MSELLTPKSPSSKSPQRIFHPYSSPVQRPCPIWQYLSVSCNMELVRMNGWRRKVGSMAQRDVFEPTIWSKRSGAQVEGISRGRKRALLRAQDFITCPRQKLPR</sequence>
<reference evidence="2" key="1">
    <citation type="submission" date="2009-02" db="EMBL/GenBank/DDBJ databases">
        <title>The Genome Sequence of Ajellomyces capsulatus strain G186AR.</title>
        <authorList>
            <consortium name="The Broad Institute Genome Sequencing Platform"/>
            <person name="Champion M."/>
            <person name="Cuomo C."/>
            <person name="Ma L.-J."/>
            <person name="Henn M.R."/>
            <person name="Sil A."/>
            <person name="Goldman B."/>
            <person name="Young S.K."/>
            <person name="Kodira C.D."/>
            <person name="Zeng Q."/>
            <person name="Koehrsen M."/>
            <person name="Alvarado L."/>
            <person name="Berlin A."/>
            <person name="Borenstein D."/>
            <person name="Chen Z."/>
            <person name="Engels R."/>
            <person name="Freedman E."/>
            <person name="Gellesch M."/>
            <person name="Goldberg J."/>
            <person name="Griggs A."/>
            <person name="Gujja S."/>
            <person name="Heiman D."/>
            <person name="Hepburn T."/>
            <person name="Howarth C."/>
            <person name="Jen D."/>
            <person name="Larson L."/>
            <person name="Lewis B."/>
            <person name="Mehta T."/>
            <person name="Park D."/>
            <person name="Pearson M."/>
            <person name="Roberts A."/>
            <person name="Saif S."/>
            <person name="Shea T."/>
            <person name="Shenoy N."/>
            <person name="Sisk P."/>
            <person name="Stolte C."/>
            <person name="Sykes S."/>
            <person name="Walk T."/>
            <person name="White J."/>
            <person name="Yandava C."/>
            <person name="Klein B."/>
            <person name="McEwen J.G."/>
            <person name="Puccia R."/>
            <person name="Goldman G.H."/>
            <person name="Felipe M.S."/>
            <person name="Nino-Vega G."/>
            <person name="San-Blas G."/>
            <person name="Taylor J."/>
            <person name="Mendoza L."/>
            <person name="Galagan J."/>
            <person name="Nusbaum C."/>
            <person name="Birren B."/>
        </authorList>
    </citation>
    <scope>NUCLEOTIDE SEQUENCE</scope>
    <source>
        <strain evidence="2">G186AR</strain>
    </source>
</reference>